<keyword evidence="4" id="KW-1185">Reference proteome</keyword>
<feature type="chain" id="PRO_5042035081" description="Lipoprotein" evidence="2">
    <location>
        <begin position="22"/>
        <end position="281"/>
    </location>
</feature>
<evidence type="ECO:0000313" key="3">
    <source>
        <dbReference type="EMBL" id="MDR7301278.1"/>
    </source>
</evidence>
<feature type="signal peptide" evidence="2">
    <location>
        <begin position="1"/>
        <end position="21"/>
    </location>
</feature>
<sequence>MRRTAIALSTAALVTALGACGSQSGGTAQSAGSQDSGRKSIAPVSNISALVSKAGESMDKKQTVTLNIDISGGAPAMAGMGEQECRLDTAKSMMSCAGATPMVMTKKAMYIKMPEAMGGSRSKPWTKMTFDANGMLGQSMAKMGKFRKFSDLEAMLPPGSTITSTAEEQVSGKQAIRYEVTTDLTKAADQGSKLVKSSRQMLIKQGITELDQTIWVGSDGLPLKVKSVTPSMTVMNQQVPETTTTVTYSDWGKPVDITVPPASKVSEMEMPQIPGMPQPPK</sequence>
<name>A0AAE3ZAD8_9ACTN</name>
<reference evidence="3" key="1">
    <citation type="submission" date="2023-07" db="EMBL/GenBank/DDBJ databases">
        <title>Sequencing the genomes of 1000 actinobacteria strains.</title>
        <authorList>
            <person name="Klenk H.-P."/>
        </authorList>
    </citation>
    <scope>NUCLEOTIDE SEQUENCE</scope>
    <source>
        <strain evidence="3">DSM 45977</strain>
    </source>
</reference>
<protein>
    <recommendedName>
        <fullName evidence="5">Lipoprotein</fullName>
    </recommendedName>
</protein>
<dbReference type="EMBL" id="JAVDXW010000001">
    <property type="protein sequence ID" value="MDR7301278.1"/>
    <property type="molecule type" value="Genomic_DNA"/>
</dbReference>
<dbReference type="SUPFAM" id="SSF89392">
    <property type="entry name" value="Prokaryotic lipoproteins and lipoprotein localization factors"/>
    <property type="match status" value="1"/>
</dbReference>
<keyword evidence="2" id="KW-0732">Signal</keyword>
<evidence type="ECO:0000313" key="4">
    <source>
        <dbReference type="Proteomes" id="UP001180845"/>
    </source>
</evidence>
<dbReference type="PROSITE" id="PS51257">
    <property type="entry name" value="PROKAR_LIPOPROTEIN"/>
    <property type="match status" value="1"/>
</dbReference>
<organism evidence="3 4">
    <name type="scientific">Haloactinomyces albus</name>
    <dbReference type="NCBI Taxonomy" id="1352928"/>
    <lineage>
        <taxon>Bacteria</taxon>
        <taxon>Bacillati</taxon>
        <taxon>Actinomycetota</taxon>
        <taxon>Actinomycetes</taxon>
        <taxon>Actinopolysporales</taxon>
        <taxon>Actinopolysporaceae</taxon>
        <taxon>Haloactinomyces</taxon>
    </lineage>
</organism>
<feature type="region of interest" description="Disordered" evidence="1">
    <location>
        <begin position="262"/>
        <end position="281"/>
    </location>
</feature>
<gene>
    <name evidence="3" type="ORF">JOF55_001459</name>
</gene>
<dbReference type="InterPro" id="IPR029046">
    <property type="entry name" value="LolA/LolB/LppX"/>
</dbReference>
<evidence type="ECO:0000256" key="2">
    <source>
        <dbReference type="SAM" id="SignalP"/>
    </source>
</evidence>
<dbReference type="AlphaFoldDB" id="A0AAE3ZAD8"/>
<dbReference type="RefSeq" id="WP_310271463.1">
    <property type="nucleotide sequence ID" value="NZ_JAVDXW010000001.1"/>
</dbReference>
<dbReference type="Gene3D" id="2.50.20.20">
    <property type="match status" value="1"/>
</dbReference>
<accession>A0AAE3ZAD8</accession>
<evidence type="ECO:0000256" key="1">
    <source>
        <dbReference type="SAM" id="MobiDB-lite"/>
    </source>
</evidence>
<proteinExistence type="predicted"/>
<dbReference type="Proteomes" id="UP001180845">
    <property type="component" value="Unassembled WGS sequence"/>
</dbReference>
<evidence type="ECO:0008006" key="5">
    <source>
        <dbReference type="Google" id="ProtNLM"/>
    </source>
</evidence>
<comment type="caution">
    <text evidence="3">The sequence shown here is derived from an EMBL/GenBank/DDBJ whole genome shotgun (WGS) entry which is preliminary data.</text>
</comment>